<protein>
    <submittedName>
        <fullName evidence="2">Uncharacterized protein</fullName>
    </submittedName>
</protein>
<reference evidence="3" key="1">
    <citation type="submission" date="2017-08" db="EMBL/GenBank/DDBJ databases">
        <authorList>
            <person name="Huang Z."/>
        </authorList>
    </citation>
    <scope>NUCLEOTIDE SEQUENCE [LARGE SCALE GENOMIC DNA]</scope>
    <source>
        <strain evidence="3">SA5d-4</strain>
    </source>
</reference>
<evidence type="ECO:0000313" key="2">
    <source>
        <dbReference type="EMBL" id="OZM57201.1"/>
    </source>
</evidence>
<organism evidence="2 3">
    <name type="scientific">Lottiidibacillus patelloidae</name>
    <dbReference type="NCBI Taxonomy" id="2670334"/>
    <lineage>
        <taxon>Bacteria</taxon>
        <taxon>Bacillati</taxon>
        <taxon>Bacillota</taxon>
        <taxon>Bacilli</taxon>
        <taxon>Bacillales</taxon>
        <taxon>Bacillaceae</taxon>
        <taxon>Lottiidibacillus</taxon>
    </lineage>
</organism>
<proteinExistence type="predicted"/>
<dbReference type="EMBL" id="NPIA01000003">
    <property type="protein sequence ID" value="OZM57201.1"/>
    <property type="molecule type" value="Genomic_DNA"/>
</dbReference>
<accession>A0A263BTX8</accession>
<evidence type="ECO:0000313" key="3">
    <source>
        <dbReference type="Proteomes" id="UP000217083"/>
    </source>
</evidence>
<keyword evidence="1" id="KW-0812">Transmembrane</keyword>
<name>A0A263BTX8_9BACI</name>
<dbReference type="Proteomes" id="UP000217083">
    <property type="component" value="Unassembled WGS sequence"/>
</dbReference>
<gene>
    <name evidence="2" type="ORF">CIB95_06970</name>
</gene>
<evidence type="ECO:0000256" key="1">
    <source>
        <dbReference type="SAM" id="Phobius"/>
    </source>
</evidence>
<feature type="transmembrane region" description="Helical" evidence="1">
    <location>
        <begin position="45"/>
        <end position="65"/>
    </location>
</feature>
<keyword evidence="1" id="KW-1133">Transmembrane helix</keyword>
<keyword evidence="1" id="KW-0472">Membrane</keyword>
<reference evidence="2 3" key="2">
    <citation type="submission" date="2017-09" db="EMBL/GenBank/DDBJ databases">
        <title>Bacillus patelloidae sp. nov., isolated from the intestinal tract of a marine limpet.</title>
        <authorList>
            <person name="Liu R."/>
            <person name="Dong C."/>
            <person name="Shao Z."/>
        </authorList>
    </citation>
    <scope>NUCLEOTIDE SEQUENCE [LARGE SCALE GENOMIC DNA]</scope>
    <source>
        <strain evidence="2 3">SA5d-4</strain>
    </source>
</reference>
<sequence length="103" mass="12199">MKYLTLIGTYLKKVEVSDLQKIRDTIVNKLIVFLKIKDHITRKHLYVSGIVFFQLLSLFCLFFNIYYVVTFVILYTTCSIALFVHLYKEAIHKNENNNLNSEM</sequence>
<feature type="transmembrane region" description="Helical" evidence="1">
    <location>
        <begin position="71"/>
        <end position="87"/>
    </location>
</feature>
<dbReference type="AlphaFoldDB" id="A0A263BTX8"/>
<keyword evidence="3" id="KW-1185">Reference proteome</keyword>
<comment type="caution">
    <text evidence="2">The sequence shown here is derived from an EMBL/GenBank/DDBJ whole genome shotgun (WGS) entry which is preliminary data.</text>
</comment>